<protein>
    <submittedName>
        <fullName evidence="1">Uncharacterized protein</fullName>
    </submittedName>
</protein>
<reference evidence="1" key="2">
    <citation type="journal article" date="2015" name="Fish Shellfish Immunol.">
        <title>Early steps in the European eel (Anguilla anguilla)-Vibrio vulnificus interaction in the gills: Role of the RtxA13 toxin.</title>
        <authorList>
            <person name="Callol A."/>
            <person name="Pajuelo D."/>
            <person name="Ebbesson L."/>
            <person name="Teles M."/>
            <person name="MacKenzie S."/>
            <person name="Amaro C."/>
        </authorList>
    </citation>
    <scope>NUCLEOTIDE SEQUENCE</scope>
</reference>
<name>A0A0E9UN74_ANGAN</name>
<accession>A0A0E9UN74</accession>
<evidence type="ECO:0000313" key="1">
    <source>
        <dbReference type="EMBL" id="JAH66403.1"/>
    </source>
</evidence>
<sequence length="44" mass="5157">MSNMIKAPTNWNELAVNTKLKLCTFIPSCDDMKTRRWKKHNSTC</sequence>
<proteinExistence type="predicted"/>
<dbReference type="EMBL" id="GBXM01042174">
    <property type="protein sequence ID" value="JAH66403.1"/>
    <property type="molecule type" value="Transcribed_RNA"/>
</dbReference>
<reference evidence="1" key="1">
    <citation type="submission" date="2014-11" db="EMBL/GenBank/DDBJ databases">
        <authorList>
            <person name="Amaro Gonzalez C."/>
        </authorList>
    </citation>
    <scope>NUCLEOTIDE SEQUENCE</scope>
</reference>
<organism evidence="1">
    <name type="scientific">Anguilla anguilla</name>
    <name type="common">European freshwater eel</name>
    <name type="synonym">Muraena anguilla</name>
    <dbReference type="NCBI Taxonomy" id="7936"/>
    <lineage>
        <taxon>Eukaryota</taxon>
        <taxon>Metazoa</taxon>
        <taxon>Chordata</taxon>
        <taxon>Craniata</taxon>
        <taxon>Vertebrata</taxon>
        <taxon>Euteleostomi</taxon>
        <taxon>Actinopterygii</taxon>
        <taxon>Neopterygii</taxon>
        <taxon>Teleostei</taxon>
        <taxon>Anguilliformes</taxon>
        <taxon>Anguillidae</taxon>
        <taxon>Anguilla</taxon>
    </lineage>
</organism>
<dbReference type="AlphaFoldDB" id="A0A0E9UN74"/>